<gene>
    <name evidence="4" type="ORF">ODALV1_LOCUS27745</name>
</gene>
<comment type="caution">
    <text evidence="4">The sequence shown here is derived from an EMBL/GenBank/DDBJ whole genome shotgun (WGS) entry which is preliminary data.</text>
</comment>
<feature type="region of interest" description="Disordered" evidence="2">
    <location>
        <begin position="1"/>
        <end position="34"/>
    </location>
</feature>
<dbReference type="EMBL" id="CAXLJM020000124">
    <property type="protein sequence ID" value="CAL8139238.1"/>
    <property type="molecule type" value="Genomic_DNA"/>
</dbReference>
<protein>
    <recommendedName>
        <fullName evidence="6">Tctex1 domain-containing protein 2</fullName>
    </recommendedName>
</protein>
<evidence type="ECO:0000313" key="5">
    <source>
        <dbReference type="Proteomes" id="UP001642540"/>
    </source>
</evidence>
<dbReference type="Proteomes" id="UP001642540">
    <property type="component" value="Unassembled WGS sequence"/>
</dbReference>
<organism evidence="4 5">
    <name type="scientific">Orchesella dallaii</name>
    <dbReference type="NCBI Taxonomy" id="48710"/>
    <lineage>
        <taxon>Eukaryota</taxon>
        <taxon>Metazoa</taxon>
        <taxon>Ecdysozoa</taxon>
        <taxon>Arthropoda</taxon>
        <taxon>Hexapoda</taxon>
        <taxon>Collembola</taxon>
        <taxon>Entomobryomorpha</taxon>
        <taxon>Entomobryoidea</taxon>
        <taxon>Orchesellidae</taxon>
        <taxon>Orchesellinae</taxon>
        <taxon>Orchesella</taxon>
    </lineage>
</organism>
<accession>A0ABP1RYM1</accession>
<keyword evidence="5" id="KW-1185">Reference proteome</keyword>
<sequence>MASADRSSVERDSREKSHSQSVERSLSAKKPVPVELEDNSDIAKALSQFDLDGFQIRPKFTERFSNVAVEQMIEVTLKEFFQGERKQYLPEQADEWVTEIGRILTGKMQTEFNYPRYKFVTYVLIGEKIGGGIHVGMKCLWDSDSDSYATYTFISDYLFCVATICAVFYY</sequence>
<dbReference type="PANTHER" id="PTHR21255">
    <property type="entry name" value="T-COMPLEX-ASSOCIATED-TESTIS-EXPRESSED 1/ DYNEIN LIGHT CHAIN"/>
    <property type="match status" value="1"/>
</dbReference>
<keyword evidence="3" id="KW-0472">Membrane</keyword>
<keyword evidence="3" id="KW-1133">Transmembrane helix</keyword>
<dbReference type="Gene3D" id="3.30.1140.40">
    <property type="entry name" value="Tctex-1"/>
    <property type="match status" value="1"/>
</dbReference>
<comment type="similarity">
    <text evidence="1">Belongs to the dynein light chain Tctex-type family.</text>
</comment>
<dbReference type="CDD" id="cd21459">
    <property type="entry name" value="DLC-like_TCTEX1D2"/>
    <property type="match status" value="1"/>
</dbReference>
<evidence type="ECO:0000256" key="2">
    <source>
        <dbReference type="SAM" id="MobiDB-lite"/>
    </source>
</evidence>
<evidence type="ECO:0000256" key="1">
    <source>
        <dbReference type="ARBA" id="ARBA00005361"/>
    </source>
</evidence>
<dbReference type="InterPro" id="IPR038586">
    <property type="entry name" value="Tctex-1-like_sf"/>
</dbReference>
<feature type="compositionally biased region" description="Basic and acidic residues" evidence="2">
    <location>
        <begin position="7"/>
        <end position="18"/>
    </location>
</feature>
<feature type="transmembrane region" description="Helical" evidence="3">
    <location>
        <begin position="148"/>
        <end position="169"/>
    </location>
</feature>
<reference evidence="4 5" key="1">
    <citation type="submission" date="2024-08" db="EMBL/GenBank/DDBJ databases">
        <authorList>
            <person name="Cucini C."/>
            <person name="Frati F."/>
        </authorList>
    </citation>
    <scope>NUCLEOTIDE SEQUENCE [LARGE SCALE GENOMIC DNA]</scope>
</reference>
<dbReference type="Pfam" id="PF03645">
    <property type="entry name" value="Tctex-1"/>
    <property type="match status" value="1"/>
</dbReference>
<evidence type="ECO:0000256" key="3">
    <source>
        <dbReference type="SAM" id="Phobius"/>
    </source>
</evidence>
<proteinExistence type="inferred from homology"/>
<dbReference type="PANTHER" id="PTHR21255:SF7">
    <property type="entry name" value="DYNEIN LIGHT CHAIN TCTEX-TYPE PROTEIN 2B"/>
    <property type="match status" value="1"/>
</dbReference>
<evidence type="ECO:0008006" key="6">
    <source>
        <dbReference type="Google" id="ProtNLM"/>
    </source>
</evidence>
<dbReference type="InterPro" id="IPR005334">
    <property type="entry name" value="Tctex-1-like"/>
</dbReference>
<keyword evidence="3" id="KW-0812">Transmembrane</keyword>
<evidence type="ECO:0000313" key="4">
    <source>
        <dbReference type="EMBL" id="CAL8139238.1"/>
    </source>
</evidence>
<name>A0ABP1RYM1_9HEXA</name>